<proteinExistence type="inferred from homology"/>
<accession>W3VRR1</accession>
<evidence type="ECO:0000256" key="13">
    <source>
        <dbReference type="ARBA" id="ARBA00023136"/>
    </source>
</evidence>
<keyword evidence="7" id="KW-0479">Metal-binding</keyword>
<keyword evidence="4" id="KW-0575">Peroxidase</keyword>
<dbReference type="InterPro" id="IPR007512">
    <property type="entry name" value="Mic10"/>
</dbReference>
<feature type="region of interest" description="Disordered" evidence="16">
    <location>
        <begin position="275"/>
        <end position="305"/>
    </location>
</feature>
<evidence type="ECO:0000259" key="17">
    <source>
        <dbReference type="PROSITE" id="PS51405"/>
    </source>
</evidence>
<dbReference type="EMBL" id="AWNI01000007">
    <property type="protein sequence ID" value="ETS64219.1"/>
    <property type="molecule type" value="Genomic_DNA"/>
</dbReference>
<dbReference type="PROSITE" id="PS51405">
    <property type="entry name" value="HEME_HALOPEROXIDASE"/>
    <property type="match status" value="1"/>
</dbReference>
<dbReference type="HOGENOM" id="CLU_356818_0_0_1"/>
<evidence type="ECO:0000313" key="19">
    <source>
        <dbReference type="Proteomes" id="UP000019462"/>
    </source>
</evidence>
<evidence type="ECO:0000256" key="2">
    <source>
        <dbReference type="ARBA" id="ARBA00002689"/>
    </source>
</evidence>
<name>W3VRR1_MOEAP</name>
<feature type="domain" description="Heme haloperoxidase family profile" evidence="17">
    <location>
        <begin position="519"/>
        <end position="775"/>
    </location>
</feature>
<evidence type="ECO:0000256" key="12">
    <source>
        <dbReference type="ARBA" id="ARBA00023128"/>
    </source>
</evidence>
<comment type="subcellular location">
    <subcellularLocation>
        <location evidence="15">Mitochondrion inner membrane</location>
        <topology evidence="15">Single-pass membrane protein</topology>
    </subcellularLocation>
</comment>
<evidence type="ECO:0000256" key="16">
    <source>
        <dbReference type="SAM" id="MobiDB-lite"/>
    </source>
</evidence>
<organism evidence="18 19">
    <name type="scientific">Moesziomyces aphidis</name>
    <name type="common">Pseudozyma aphidis</name>
    <dbReference type="NCBI Taxonomy" id="84754"/>
    <lineage>
        <taxon>Eukaryota</taxon>
        <taxon>Fungi</taxon>
        <taxon>Dikarya</taxon>
        <taxon>Basidiomycota</taxon>
        <taxon>Ustilaginomycotina</taxon>
        <taxon>Ustilaginomycetes</taxon>
        <taxon>Ustilaginales</taxon>
        <taxon>Ustilaginaceae</taxon>
        <taxon>Moesziomyces</taxon>
    </lineage>
</organism>
<evidence type="ECO:0000256" key="14">
    <source>
        <dbReference type="ARBA" id="ARBA00025795"/>
    </source>
</evidence>
<keyword evidence="13 15" id="KW-0472">Membrane</keyword>
<comment type="subunit">
    <text evidence="15">Component of the mitochondrial contact site and cristae organizing system (MICOS) complex.</text>
</comment>
<evidence type="ECO:0000313" key="18">
    <source>
        <dbReference type="EMBL" id="ETS64219.1"/>
    </source>
</evidence>
<keyword evidence="12 15" id="KW-0496">Mitochondrion</keyword>
<evidence type="ECO:0000256" key="6">
    <source>
        <dbReference type="ARBA" id="ARBA00022692"/>
    </source>
</evidence>
<gene>
    <name evidence="18" type="ORF">PaG_01458</name>
</gene>
<evidence type="ECO:0000256" key="4">
    <source>
        <dbReference type="ARBA" id="ARBA00022559"/>
    </source>
</evidence>
<dbReference type="InterPro" id="IPR036851">
    <property type="entry name" value="Chloroperoxidase-like_sf"/>
</dbReference>
<keyword evidence="8 15" id="KW-0999">Mitochondrion inner membrane</keyword>
<keyword evidence="19" id="KW-1185">Reference proteome</keyword>
<comment type="caution">
    <text evidence="18">The sequence shown here is derived from an EMBL/GenBank/DDBJ whole genome shotgun (WGS) entry which is preliminary data.</text>
</comment>
<keyword evidence="5" id="KW-0349">Heme</keyword>
<dbReference type="Proteomes" id="UP000019462">
    <property type="component" value="Unassembled WGS sequence"/>
</dbReference>
<evidence type="ECO:0000256" key="11">
    <source>
        <dbReference type="ARBA" id="ARBA00023004"/>
    </source>
</evidence>
<evidence type="ECO:0000256" key="5">
    <source>
        <dbReference type="ARBA" id="ARBA00022617"/>
    </source>
</evidence>
<evidence type="ECO:0000256" key="9">
    <source>
        <dbReference type="ARBA" id="ARBA00022989"/>
    </source>
</evidence>
<evidence type="ECO:0000256" key="15">
    <source>
        <dbReference type="RuleBase" id="RU363011"/>
    </source>
</evidence>
<protein>
    <recommendedName>
        <fullName evidence="15">MICOS complex subunit MIC10</fullName>
    </recommendedName>
</protein>
<comment type="similarity">
    <text evidence="3 15">Belongs to the MICOS complex subunit Mic10 family.</text>
</comment>
<comment type="function">
    <text evidence="2 15">Component of the MICOS complex, a large protein complex of the mitochondrial inner membrane that plays crucial roles in the maintenance of crista junctions, inner membrane architecture, and formation of contact sites to the outer membrane.</text>
</comment>
<dbReference type="GO" id="GO:0004601">
    <property type="term" value="F:peroxidase activity"/>
    <property type="evidence" value="ECO:0007669"/>
    <property type="project" value="UniProtKB-KW"/>
</dbReference>
<feature type="transmembrane region" description="Helical" evidence="15">
    <location>
        <begin position="414"/>
        <end position="436"/>
    </location>
</feature>
<dbReference type="InterPro" id="IPR000028">
    <property type="entry name" value="Chloroperoxidase"/>
</dbReference>
<evidence type="ECO:0000256" key="7">
    <source>
        <dbReference type="ARBA" id="ARBA00022723"/>
    </source>
</evidence>
<evidence type="ECO:0000256" key="1">
    <source>
        <dbReference type="ARBA" id="ARBA00001970"/>
    </source>
</evidence>
<evidence type="ECO:0000256" key="10">
    <source>
        <dbReference type="ARBA" id="ARBA00023002"/>
    </source>
</evidence>
<dbReference type="OrthoDB" id="407298at2759"/>
<comment type="similarity">
    <text evidence="14">Belongs to the chloroperoxidase family.</text>
</comment>
<keyword evidence="10" id="KW-0560">Oxidoreductase</keyword>
<dbReference type="GO" id="GO:0046872">
    <property type="term" value="F:metal ion binding"/>
    <property type="evidence" value="ECO:0007669"/>
    <property type="project" value="UniProtKB-KW"/>
</dbReference>
<sequence>MASTQPSTSTKKVSSEDIISQKVILTRSTILALADFVDACSRFRSQTDLCISNAVVKTGIGFSAGVVLSVLLFRRRAFPVWLGTGFGLGSAYTDCERSFNPVAVPGVRVVPSSSSANVSATSSSPQTTFEKLQQKAGEAFAAAKDKTAQGIDKAQEKGAQVTDKVEQKGSQAIDAAKAEAKKIEDKHANLRIYTQFNMRIPYLSRPVAPSQARTVGVLCAAKRYAIHSSLEPNRLPGSDCLACRLTGFAAMSGLGAYSFVEAYRMGTLRRSPLPAGVKARPTGGAQPVQSGFAGDRSGTDPRRRIGTEANPATIVKHVKTPTYRRQLEYSHVLGIITNAGPSLLSSVRVPLLLRATLSLSSPPSTSPLPPPPIMISKMKPREHWGRDDSHTMHKDDSSMVRLTLQLMQQNRPQVMVNVALAVIFLVDFWMSVFNMFHRLLIKLHIIAPLPDNCVPPAFSPTSPPPFAQWPLTHLFCRGVHVYNFLTGYNEELRLHHDLYCRKPKNEWIRDWAYWEGIGSQGEWGTPFAAADSDSRCPCPGLNILATHGIIHTSGRKVAASKMVVGLSRAFNIAPTMALQLYSPLFPVFSARGHIFDLEDLSIMNVIEHDASLLRPDFHLADWKKDPKAMCRPHQDMIDRWFPARLKHGQLKDDMTDRDFAEALCIRRNESKKRNRQYTSNVVQSLIGSGSCCLMLNVFGGKVLDLREMAGSVNRDLPGVRQTEHGEQYGYERIPARTIKGEKAQGCPMAAASHQQKWQPATAKRFFGMTIFEALWTTFNIEMRARA</sequence>
<dbReference type="Pfam" id="PF04418">
    <property type="entry name" value="DUF543"/>
    <property type="match status" value="1"/>
</dbReference>
<dbReference type="Pfam" id="PF01328">
    <property type="entry name" value="Peroxidase_2"/>
    <property type="match status" value="1"/>
</dbReference>
<dbReference type="Gene3D" id="1.10.489.10">
    <property type="entry name" value="Chloroperoxidase-like"/>
    <property type="match status" value="1"/>
</dbReference>
<dbReference type="GO" id="GO:0061617">
    <property type="term" value="C:MICOS complex"/>
    <property type="evidence" value="ECO:0007669"/>
    <property type="project" value="UniProtKB-UniRule"/>
</dbReference>
<evidence type="ECO:0000256" key="3">
    <source>
        <dbReference type="ARBA" id="ARBA00006792"/>
    </source>
</evidence>
<reference evidence="18 19" key="1">
    <citation type="journal article" date="2014" name="Genome Announc.">
        <title>Genome sequence of the basidiomycetous fungus Pseudozyma aphidis DSM70725, an efficient producer of biosurfactant mannosylerythritol lipids.</title>
        <authorList>
            <person name="Lorenz S."/>
            <person name="Guenther M."/>
            <person name="Grumaz C."/>
            <person name="Rupp S."/>
            <person name="Zibek S."/>
            <person name="Sohn K."/>
        </authorList>
    </citation>
    <scope>NUCLEOTIDE SEQUENCE [LARGE SCALE GENOMIC DNA]</scope>
    <source>
        <strain evidence="19">ATCC 32657 / CBS 517.83 / DSM 70725 / JCM 10318 / NBRC 10182 / NRRL Y-7954 / St-0401</strain>
    </source>
</reference>
<keyword evidence="11" id="KW-0408">Iron</keyword>
<dbReference type="PANTHER" id="PTHR33577:SF18">
    <property type="entry name" value="HEME HALOPEROXIDASE FAMILY PROFILE DOMAIN-CONTAINING PROTEIN"/>
    <property type="match status" value="1"/>
</dbReference>
<comment type="cofactor">
    <cofactor evidence="1">
        <name>heme b</name>
        <dbReference type="ChEBI" id="CHEBI:60344"/>
    </cofactor>
</comment>
<evidence type="ECO:0000256" key="8">
    <source>
        <dbReference type="ARBA" id="ARBA00022792"/>
    </source>
</evidence>
<dbReference type="PANTHER" id="PTHR33577">
    <property type="entry name" value="STERIGMATOCYSTIN BIOSYNTHESIS PEROXIDASE STCC-RELATED"/>
    <property type="match status" value="1"/>
</dbReference>
<dbReference type="SUPFAM" id="SSF47571">
    <property type="entry name" value="Cloroperoxidase"/>
    <property type="match status" value="1"/>
</dbReference>
<keyword evidence="6 15" id="KW-0812">Transmembrane</keyword>
<dbReference type="AlphaFoldDB" id="W3VRR1"/>
<keyword evidence="9 15" id="KW-1133">Transmembrane helix</keyword>